<dbReference type="Pfam" id="PF13424">
    <property type="entry name" value="TPR_12"/>
    <property type="match status" value="1"/>
</dbReference>
<dbReference type="InterPro" id="IPR027417">
    <property type="entry name" value="P-loop_NTPase"/>
</dbReference>
<proteinExistence type="predicted"/>
<dbReference type="InterPro" id="IPR019734">
    <property type="entry name" value="TPR_rpt"/>
</dbReference>
<dbReference type="EMBL" id="JBHTEB010000001">
    <property type="protein sequence ID" value="MFD0317368.1"/>
    <property type="molecule type" value="Genomic_DNA"/>
</dbReference>
<dbReference type="InterPro" id="IPR011990">
    <property type="entry name" value="TPR-like_helical_dom_sf"/>
</dbReference>
<dbReference type="Gene3D" id="3.40.50.300">
    <property type="entry name" value="P-loop containing nucleotide triphosphate hydrolases"/>
    <property type="match status" value="1"/>
</dbReference>
<name>A0ABW2WCY4_9ACTN</name>
<dbReference type="PANTHER" id="PTHR47691:SF3">
    <property type="entry name" value="HTH-TYPE TRANSCRIPTIONAL REGULATOR RV0890C-RELATED"/>
    <property type="match status" value="1"/>
</dbReference>
<evidence type="ECO:0000313" key="1">
    <source>
        <dbReference type="EMBL" id="MFD0317368.1"/>
    </source>
</evidence>
<accession>A0ABW2WCY4</accession>
<dbReference type="PANTHER" id="PTHR47691">
    <property type="entry name" value="REGULATOR-RELATED"/>
    <property type="match status" value="1"/>
</dbReference>
<comment type="caution">
    <text evidence="1">The sequence shown here is derived from an EMBL/GenBank/DDBJ whole genome shotgun (WGS) entry which is preliminary data.</text>
</comment>
<dbReference type="SMART" id="SM00028">
    <property type="entry name" value="TPR"/>
    <property type="match status" value="5"/>
</dbReference>
<keyword evidence="2" id="KW-1185">Reference proteome</keyword>
<organism evidence="1 2">
    <name type="scientific">Streptomyces flavalbus</name>
    <dbReference type="NCBI Taxonomy" id="2665155"/>
    <lineage>
        <taxon>Bacteria</taxon>
        <taxon>Bacillati</taxon>
        <taxon>Actinomycetota</taxon>
        <taxon>Actinomycetes</taxon>
        <taxon>Kitasatosporales</taxon>
        <taxon>Streptomycetaceae</taxon>
        <taxon>Streptomyces</taxon>
    </lineage>
</organism>
<sequence length="670" mass="72560">MDSAEYGDGPVPVATVELPPVPAGFTGRAEDLTRLVAVLDPQAPPVPVRVVSGLGGVGKTSLVLCAAHRAVAAGWFPGGTLFVNLRGYDDDPVTADQALTALLDGLGVRGAELPPTTSARYALYRRLLAERQPVLLVLDNVSHPAQVAPLVPDSDRHRVLVTSRDRLAGLDAGPLGLDVLTPPDAAEVIDRSLRLGEADDDRAAREPEAVAELAALCGRHPLALRMAVGMLRNDRHRTVASLAAELRQADDRVDDLGLRPVIERAFGNLSPVQAWVLRHICLAPTAEMTDMAASALAGLALPQTVEVLAGLASSHLVTRVPTGGETRWRVHDLVREFGARAVAADPRAREEGEAARRRLLEGYTMAANAADDRLRWLPGMPETPPFPTRALALAWLDSERTLLVAAVRWAEEPQFARTAVRLASYLASYLNWRRYFDDWITVARIAREAAHRLGDPVSEAIAWTNLGGVLQQAGRTEEAIDAHVQARDLHRRTGNVQNEAHTWNNLGLCFQQAGRVTEAIEAHSNARDLHERIGNPRYVALSWNNLGLALQAAGRTDEAVDAHVRARELYEVAQDRQGEGTAWHDLALALQKAGRTAEAIEAFGVDVEICREFEDWYGLGHALANLGRAHHIAGHRAESRDHYLRSAEAYTRAGAAEEAAKAQSAADSLT</sequence>
<dbReference type="Proteomes" id="UP001597023">
    <property type="component" value="Unassembled WGS sequence"/>
</dbReference>
<gene>
    <name evidence="1" type="ORF">ACFQZ6_24725</name>
</gene>
<dbReference type="SUPFAM" id="SSF52540">
    <property type="entry name" value="P-loop containing nucleoside triphosphate hydrolases"/>
    <property type="match status" value="1"/>
</dbReference>
<protein>
    <submittedName>
        <fullName evidence="1">Tetratricopeptide repeat protein</fullName>
    </submittedName>
</protein>
<evidence type="ECO:0000313" key="2">
    <source>
        <dbReference type="Proteomes" id="UP001597023"/>
    </source>
</evidence>
<dbReference type="PRINTS" id="PR00364">
    <property type="entry name" value="DISEASERSIST"/>
</dbReference>
<reference evidence="2" key="1">
    <citation type="journal article" date="2019" name="Int. J. Syst. Evol. Microbiol.">
        <title>The Global Catalogue of Microorganisms (GCM) 10K type strain sequencing project: providing services to taxonomists for standard genome sequencing and annotation.</title>
        <authorList>
            <consortium name="The Broad Institute Genomics Platform"/>
            <consortium name="The Broad Institute Genome Sequencing Center for Infectious Disease"/>
            <person name="Wu L."/>
            <person name="Ma J."/>
        </authorList>
    </citation>
    <scope>NUCLEOTIDE SEQUENCE [LARGE SCALE GENOMIC DNA]</scope>
    <source>
        <strain evidence="2">CGMCC 4.7400</strain>
    </source>
</reference>
<dbReference type="SUPFAM" id="SSF48452">
    <property type="entry name" value="TPR-like"/>
    <property type="match status" value="1"/>
</dbReference>
<dbReference type="Gene3D" id="1.25.40.10">
    <property type="entry name" value="Tetratricopeptide repeat domain"/>
    <property type="match status" value="1"/>
</dbReference>
<dbReference type="RefSeq" id="WP_381612606.1">
    <property type="nucleotide sequence ID" value="NZ_JBHTEB010000001.1"/>
</dbReference>